<dbReference type="PANTHER" id="PTHR21058:SF0">
    <property type="entry name" value="6,7-DIMETHYL-8-RIBITYLLUMAZINE SYNTHASE"/>
    <property type="match status" value="1"/>
</dbReference>
<dbReference type="InterPro" id="IPR002180">
    <property type="entry name" value="LS/RS"/>
</dbReference>
<comment type="function">
    <text evidence="9">Catalyzes the formation of 6,7-dimethyl-8-ribityllumazine by condensation of 5-amino-6-(D-ribitylamino)uracil with 3,4-dihydroxy-2-butanone 4-phosphate. This is the penultimate step in the biosynthesis of riboflavin.</text>
</comment>
<accession>A0A9N9CAA9</accession>
<dbReference type="GO" id="GO:0009349">
    <property type="term" value="C:riboflavin synthase complex"/>
    <property type="evidence" value="ECO:0007669"/>
    <property type="project" value="UniProtKB-UniRule"/>
</dbReference>
<dbReference type="FunFam" id="3.40.50.960:FF:000007">
    <property type="entry name" value="6,7-dimethyl-8-ribityllumazine synthase"/>
    <property type="match status" value="1"/>
</dbReference>
<dbReference type="GO" id="GO:0005758">
    <property type="term" value="C:mitochondrial intermembrane space"/>
    <property type="evidence" value="ECO:0007669"/>
    <property type="project" value="TreeGrafter"/>
</dbReference>
<keyword evidence="5 9" id="KW-0686">Riboflavin biosynthesis</keyword>
<sequence length="178" mass="19457">MATFTKGVTPSTEKYDGSSLRVLIVHTRWNYEVVEALVRGATETMTSEYNVKSENISIQSVSGSYELPFATQSLIGASRMNVQSSQSFDVVICIGVLIKGSTMHFEYIAEAVSQGIMRVSLDSGVPIVFGVLTCLNDEQALERAGLGDKESKHNHGIDWGRCAVEMGVKNTRWMTGVI</sequence>
<comment type="subunit">
    <text evidence="3">Homopentamer.</text>
</comment>
<dbReference type="PANTHER" id="PTHR21058">
    <property type="entry name" value="6,7-DIMETHYL-8-RIBITYLLUMAZINE SYNTHASE DMRL SYNTHASE LUMAZINE SYNTHASE"/>
    <property type="match status" value="1"/>
</dbReference>
<evidence type="ECO:0000256" key="1">
    <source>
        <dbReference type="ARBA" id="ARBA00004917"/>
    </source>
</evidence>
<dbReference type="OrthoDB" id="2965at2759"/>
<evidence type="ECO:0000313" key="10">
    <source>
        <dbReference type="EMBL" id="CAG8593929.1"/>
    </source>
</evidence>
<dbReference type="SUPFAM" id="SSF52121">
    <property type="entry name" value="Lumazine synthase"/>
    <property type="match status" value="1"/>
</dbReference>
<dbReference type="Proteomes" id="UP000789759">
    <property type="component" value="Unassembled WGS sequence"/>
</dbReference>
<gene>
    <name evidence="10" type="ORF">CPELLU_LOCUS6670</name>
</gene>
<keyword evidence="6 9" id="KW-0808">Transferase</keyword>
<evidence type="ECO:0000256" key="4">
    <source>
        <dbReference type="ARBA" id="ARBA00012664"/>
    </source>
</evidence>
<dbReference type="EC" id="2.5.1.78" evidence="4 9"/>
<reference evidence="10" key="1">
    <citation type="submission" date="2021-06" db="EMBL/GenBank/DDBJ databases">
        <authorList>
            <person name="Kallberg Y."/>
            <person name="Tangrot J."/>
            <person name="Rosling A."/>
        </authorList>
    </citation>
    <scope>NUCLEOTIDE SEQUENCE</scope>
    <source>
        <strain evidence="10">FL966</strain>
    </source>
</reference>
<keyword evidence="11" id="KW-1185">Reference proteome</keyword>
<name>A0A9N9CAA9_9GLOM</name>
<comment type="caution">
    <text evidence="10">The sequence shown here is derived from an EMBL/GenBank/DDBJ whole genome shotgun (WGS) entry which is preliminary data.</text>
</comment>
<protein>
    <recommendedName>
        <fullName evidence="8 9">6,7-dimethyl-8-ribityllumazine synthase</fullName>
        <shortName evidence="9">DMRL synthase</shortName>
        <ecNumber evidence="4 9">2.5.1.78</ecNumber>
    </recommendedName>
</protein>
<evidence type="ECO:0000256" key="8">
    <source>
        <dbReference type="ARBA" id="ARBA00072606"/>
    </source>
</evidence>
<evidence type="ECO:0000256" key="5">
    <source>
        <dbReference type="ARBA" id="ARBA00022619"/>
    </source>
</evidence>
<evidence type="ECO:0000313" key="11">
    <source>
        <dbReference type="Proteomes" id="UP000789759"/>
    </source>
</evidence>
<evidence type="ECO:0000256" key="9">
    <source>
        <dbReference type="RuleBase" id="RU003795"/>
    </source>
</evidence>
<dbReference type="InterPro" id="IPR036467">
    <property type="entry name" value="LS/RS_sf"/>
</dbReference>
<dbReference type="AlphaFoldDB" id="A0A9N9CAA9"/>
<dbReference type="Pfam" id="PF00885">
    <property type="entry name" value="DMRL_synthase"/>
    <property type="match status" value="1"/>
</dbReference>
<dbReference type="GO" id="GO:0000906">
    <property type="term" value="F:6,7-dimethyl-8-ribityllumazine synthase activity"/>
    <property type="evidence" value="ECO:0007669"/>
    <property type="project" value="UniProtKB-EC"/>
</dbReference>
<proteinExistence type="inferred from homology"/>
<organism evidence="10 11">
    <name type="scientific">Cetraspora pellucida</name>
    <dbReference type="NCBI Taxonomy" id="1433469"/>
    <lineage>
        <taxon>Eukaryota</taxon>
        <taxon>Fungi</taxon>
        <taxon>Fungi incertae sedis</taxon>
        <taxon>Mucoromycota</taxon>
        <taxon>Glomeromycotina</taxon>
        <taxon>Glomeromycetes</taxon>
        <taxon>Diversisporales</taxon>
        <taxon>Gigasporaceae</taxon>
        <taxon>Cetraspora</taxon>
    </lineage>
</organism>
<dbReference type="CDD" id="cd09209">
    <property type="entry name" value="Lumazine_synthase-I"/>
    <property type="match status" value="1"/>
</dbReference>
<comment type="catalytic activity">
    <reaction evidence="7 9">
        <text>(2S)-2-hydroxy-3-oxobutyl phosphate + 5-amino-6-(D-ribitylamino)uracil = 6,7-dimethyl-8-(1-D-ribityl)lumazine + phosphate + 2 H2O + H(+)</text>
        <dbReference type="Rhea" id="RHEA:26152"/>
        <dbReference type="ChEBI" id="CHEBI:15377"/>
        <dbReference type="ChEBI" id="CHEBI:15378"/>
        <dbReference type="ChEBI" id="CHEBI:15934"/>
        <dbReference type="ChEBI" id="CHEBI:43474"/>
        <dbReference type="ChEBI" id="CHEBI:58201"/>
        <dbReference type="ChEBI" id="CHEBI:58830"/>
        <dbReference type="EC" id="2.5.1.78"/>
    </reaction>
</comment>
<dbReference type="EMBL" id="CAJVQA010004210">
    <property type="protein sequence ID" value="CAG8593929.1"/>
    <property type="molecule type" value="Genomic_DNA"/>
</dbReference>
<dbReference type="Gene3D" id="3.40.50.960">
    <property type="entry name" value="Lumazine/riboflavin synthase"/>
    <property type="match status" value="1"/>
</dbReference>
<dbReference type="NCBIfam" id="TIGR00114">
    <property type="entry name" value="lumazine-synth"/>
    <property type="match status" value="1"/>
</dbReference>
<dbReference type="InterPro" id="IPR034964">
    <property type="entry name" value="LS"/>
</dbReference>
<comment type="pathway">
    <text evidence="1 9">Cofactor biosynthesis; riboflavin biosynthesis; riboflavin from 2-hydroxy-3-oxobutyl phosphate and 5-amino-6-(D-ribitylamino)uracil: step 1/2.</text>
</comment>
<comment type="similarity">
    <text evidence="2 9">Belongs to the DMRL synthase family.</text>
</comment>
<evidence type="ECO:0000256" key="3">
    <source>
        <dbReference type="ARBA" id="ARBA00011255"/>
    </source>
</evidence>
<dbReference type="GO" id="GO:0009231">
    <property type="term" value="P:riboflavin biosynthetic process"/>
    <property type="evidence" value="ECO:0007669"/>
    <property type="project" value="UniProtKB-KW"/>
</dbReference>
<evidence type="ECO:0000256" key="7">
    <source>
        <dbReference type="ARBA" id="ARBA00048785"/>
    </source>
</evidence>
<evidence type="ECO:0000256" key="2">
    <source>
        <dbReference type="ARBA" id="ARBA00007424"/>
    </source>
</evidence>
<evidence type="ECO:0000256" key="6">
    <source>
        <dbReference type="ARBA" id="ARBA00022679"/>
    </source>
</evidence>
<dbReference type="HAMAP" id="MF_00178">
    <property type="entry name" value="Lumazine_synth"/>
    <property type="match status" value="1"/>
</dbReference>